<dbReference type="EMBL" id="JAADYS010000658">
    <property type="protein sequence ID" value="KAF4468083.1"/>
    <property type="molecule type" value="Genomic_DNA"/>
</dbReference>
<feature type="compositionally biased region" description="Basic and acidic residues" evidence="3">
    <location>
        <begin position="325"/>
        <end position="338"/>
    </location>
</feature>
<evidence type="ECO:0000256" key="3">
    <source>
        <dbReference type="SAM" id="MobiDB-lite"/>
    </source>
</evidence>
<dbReference type="InterPro" id="IPR003034">
    <property type="entry name" value="SAP_dom"/>
</dbReference>
<comment type="similarity">
    <text evidence="2">Belongs to the SAP domain-containing ribonucleoprotein family.</text>
</comment>
<keyword evidence="1" id="KW-0597">Phosphoprotein</keyword>
<proteinExistence type="inferred from homology"/>
<dbReference type="AlphaFoldDB" id="A0A8H4LH86"/>
<reference evidence="5 6" key="1">
    <citation type="submission" date="2020-01" db="EMBL/GenBank/DDBJ databases">
        <title>Identification and distribution of gene clusters putatively required for synthesis of sphingolipid metabolism inhibitors in phylogenetically diverse species of the filamentous fungus Fusarium.</title>
        <authorList>
            <person name="Kim H.-S."/>
            <person name="Busman M."/>
            <person name="Brown D.W."/>
            <person name="Divon H."/>
            <person name="Uhlig S."/>
            <person name="Proctor R.H."/>
        </authorList>
    </citation>
    <scope>NUCLEOTIDE SEQUENCE [LARGE SCALE GENOMIC DNA]</scope>
    <source>
        <strain evidence="5 6">NRRL 20459</strain>
    </source>
</reference>
<feature type="compositionally biased region" description="Basic and acidic residues" evidence="3">
    <location>
        <begin position="239"/>
        <end position="276"/>
    </location>
</feature>
<evidence type="ECO:0000259" key="4">
    <source>
        <dbReference type="PROSITE" id="PS50800"/>
    </source>
</evidence>
<feature type="compositionally biased region" description="Basic and acidic residues" evidence="3">
    <location>
        <begin position="204"/>
        <end position="216"/>
    </location>
</feature>
<dbReference type="GO" id="GO:0003677">
    <property type="term" value="F:DNA binding"/>
    <property type="evidence" value="ECO:0007669"/>
    <property type="project" value="UniProtKB-KW"/>
</dbReference>
<feature type="domain" description="SAP" evidence="4">
    <location>
        <begin position="117"/>
        <end position="151"/>
    </location>
</feature>
<feature type="compositionally biased region" description="Basic and acidic residues" evidence="3">
    <location>
        <begin position="148"/>
        <end position="167"/>
    </location>
</feature>
<evidence type="ECO:0000256" key="1">
    <source>
        <dbReference type="ARBA" id="ARBA00022553"/>
    </source>
</evidence>
<evidence type="ECO:0000313" key="5">
    <source>
        <dbReference type="EMBL" id="KAF4468083.1"/>
    </source>
</evidence>
<dbReference type="GO" id="GO:0016973">
    <property type="term" value="P:poly(A)+ mRNA export from nucleus"/>
    <property type="evidence" value="ECO:0007669"/>
    <property type="project" value="TreeGrafter"/>
</dbReference>
<accession>A0A8H4LH86</accession>
<keyword evidence="5" id="KW-0238">DNA-binding</keyword>
<dbReference type="InterPro" id="IPR036361">
    <property type="entry name" value="SAP_dom_sf"/>
</dbReference>
<evidence type="ECO:0000256" key="2">
    <source>
        <dbReference type="ARBA" id="ARBA00046328"/>
    </source>
</evidence>
<dbReference type="PROSITE" id="PS50800">
    <property type="entry name" value="SAP"/>
    <property type="match status" value="1"/>
</dbReference>
<dbReference type="Gene3D" id="1.10.720.30">
    <property type="entry name" value="SAP domain"/>
    <property type="match status" value="1"/>
</dbReference>
<protein>
    <submittedName>
        <fullName evidence="5">DNA-binding SAP</fullName>
    </submittedName>
</protein>
<feature type="region of interest" description="Disordered" evidence="3">
    <location>
        <begin position="39"/>
        <end position="63"/>
    </location>
</feature>
<dbReference type="InterPro" id="IPR052240">
    <property type="entry name" value="SAP_domain_ribonucleoprotein"/>
</dbReference>
<name>A0A8H4LH86_9HYPO</name>
<organism evidence="5 6">
    <name type="scientific">Fusarium albosuccineum</name>
    <dbReference type="NCBI Taxonomy" id="1237068"/>
    <lineage>
        <taxon>Eukaryota</taxon>
        <taxon>Fungi</taxon>
        <taxon>Dikarya</taxon>
        <taxon>Ascomycota</taxon>
        <taxon>Pezizomycotina</taxon>
        <taxon>Sordariomycetes</taxon>
        <taxon>Hypocreomycetidae</taxon>
        <taxon>Hypocreales</taxon>
        <taxon>Nectriaceae</taxon>
        <taxon>Fusarium</taxon>
        <taxon>Fusarium decemcellulare species complex</taxon>
    </lineage>
</organism>
<dbReference type="Pfam" id="PF18592">
    <property type="entry name" value="Tho1_MOS11_C"/>
    <property type="match status" value="1"/>
</dbReference>
<dbReference type="Pfam" id="PF02037">
    <property type="entry name" value="SAP"/>
    <property type="match status" value="1"/>
</dbReference>
<sequence>MPLSSEHTWKSSLVAKCSAVVVRPTALGADEANTGNSKAIDFANKEPSSRPAKIQASSPKPRICPSPISSPFHLALFRIPAPALTRSQSLSQLHPSSLFSYPNSTALPRSSRAMAEYSSLKVPELKKLLAEKGLPQTGNKADLIARLQENDKKAESEAQPAENKEDEISYSDDEAPAEAAAPAAAAPAPATEAPAPEAAPAATDKAEEPAEEKPAESEAAPAEPEKSYAIGLSSTAADDEAKKRADRAKRFGLEEDDDAKKRADRAKRFGLDEKELASTLDSALPERSRKRGRGRGEGEAEGNRPGKRQSLDRRNDRRRGRGGRNGRDGRDGPRRDGPATRGGILNDPTEKAKAEKRAARFAGN</sequence>
<gene>
    <name evidence="5" type="ORF">FALBO_5037</name>
</gene>
<feature type="compositionally biased region" description="Basic and acidic residues" evidence="3">
    <location>
        <begin position="348"/>
        <end position="358"/>
    </location>
</feature>
<dbReference type="PANTHER" id="PTHR46551">
    <property type="entry name" value="SAP DOMAIN-CONTAINING RIBONUCLEOPROTEIN"/>
    <property type="match status" value="1"/>
</dbReference>
<dbReference type="OrthoDB" id="445357at2759"/>
<dbReference type="GO" id="GO:0005634">
    <property type="term" value="C:nucleus"/>
    <property type="evidence" value="ECO:0007669"/>
    <property type="project" value="TreeGrafter"/>
</dbReference>
<dbReference type="InterPro" id="IPR040746">
    <property type="entry name" value="THO1_MOS11_C"/>
</dbReference>
<keyword evidence="6" id="KW-1185">Reference proteome</keyword>
<dbReference type="PANTHER" id="PTHR46551:SF1">
    <property type="entry name" value="SAP DOMAIN-CONTAINING RIBONUCLEOPROTEIN"/>
    <property type="match status" value="1"/>
</dbReference>
<dbReference type="Proteomes" id="UP000554235">
    <property type="component" value="Unassembled WGS sequence"/>
</dbReference>
<feature type="compositionally biased region" description="Basic and acidic residues" evidence="3">
    <location>
        <begin position="294"/>
        <end position="315"/>
    </location>
</feature>
<evidence type="ECO:0000313" key="6">
    <source>
        <dbReference type="Proteomes" id="UP000554235"/>
    </source>
</evidence>
<dbReference type="SMART" id="SM00513">
    <property type="entry name" value="SAP"/>
    <property type="match status" value="1"/>
</dbReference>
<comment type="caution">
    <text evidence="5">The sequence shown here is derived from an EMBL/GenBank/DDBJ whole genome shotgun (WGS) entry which is preliminary data.</text>
</comment>
<feature type="compositionally biased region" description="Low complexity" evidence="3">
    <location>
        <begin position="177"/>
        <end position="203"/>
    </location>
</feature>
<dbReference type="SUPFAM" id="SSF68906">
    <property type="entry name" value="SAP domain"/>
    <property type="match status" value="1"/>
</dbReference>
<feature type="region of interest" description="Disordered" evidence="3">
    <location>
        <begin position="130"/>
        <end position="364"/>
    </location>
</feature>